<gene>
    <name evidence="3" type="ORF">ACFO9K_07855</name>
</gene>
<dbReference type="GeneID" id="73045145"/>
<dbReference type="EMBL" id="JBHSHT010000001">
    <property type="protein sequence ID" value="MFC4824174.1"/>
    <property type="molecule type" value="Genomic_DNA"/>
</dbReference>
<feature type="transmembrane region" description="Helical" evidence="2">
    <location>
        <begin position="72"/>
        <end position="92"/>
    </location>
</feature>
<feature type="compositionally biased region" description="Pro residues" evidence="1">
    <location>
        <begin position="15"/>
        <end position="25"/>
    </location>
</feature>
<keyword evidence="2" id="KW-0472">Membrane</keyword>
<dbReference type="Proteomes" id="UP001595945">
    <property type="component" value="Unassembled WGS sequence"/>
</dbReference>
<name>A0ABD5Q0X6_9EURY</name>
<dbReference type="RefSeq" id="WP_254266755.1">
    <property type="nucleotide sequence ID" value="NZ_CP100400.1"/>
</dbReference>
<organism evidence="3 4">
    <name type="scientific">Halorussus aquaticus</name>
    <dbReference type="NCBI Taxonomy" id="2953748"/>
    <lineage>
        <taxon>Archaea</taxon>
        <taxon>Methanobacteriati</taxon>
        <taxon>Methanobacteriota</taxon>
        <taxon>Stenosarchaea group</taxon>
        <taxon>Halobacteria</taxon>
        <taxon>Halobacteriales</taxon>
        <taxon>Haladaptataceae</taxon>
        <taxon>Halorussus</taxon>
    </lineage>
</organism>
<feature type="transmembrane region" description="Helical" evidence="2">
    <location>
        <begin position="40"/>
        <end position="60"/>
    </location>
</feature>
<evidence type="ECO:0000313" key="4">
    <source>
        <dbReference type="Proteomes" id="UP001595945"/>
    </source>
</evidence>
<proteinExistence type="predicted"/>
<evidence type="ECO:0000256" key="2">
    <source>
        <dbReference type="SAM" id="Phobius"/>
    </source>
</evidence>
<evidence type="ECO:0000256" key="1">
    <source>
        <dbReference type="SAM" id="MobiDB-lite"/>
    </source>
</evidence>
<dbReference type="AlphaFoldDB" id="A0ABD5Q0X6"/>
<protein>
    <recommendedName>
        <fullName evidence="5">CPBP family intramembrane metalloprotease</fullName>
    </recommendedName>
</protein>
<feature type="region of interest" description="Disordered" evidence="1">
    <location>
        <begin position="1"/>
        <end position="31"/>
    </location>
</feature>
<keyword evidence="2" id="KW-0812">Transmembrane</keyword>
<evidence type="ECO:0008006" key="5">
    <source>
        <dbReference type="Google" id="ProtNLM"/>
    </source>
</evidence>
<feature type="compositionally biased region" description="Low complexity" evidence="1">
    <location>
        <begin position="1"/>
        <end position="14"/>
    </location>
</feature>
<reference evidence="3 4" key="1">
    <citation type="journal article" date="2019" name="Int. J. Syst. Evol. Microbiol.">
        <title>The Global Catalogue of Microorganisms (GCM) 10K type strain sequencing project: providing services to taxonomists for standard genome sequencing and annotation.</title>
        <authorList>
            <consortium name="The Broad Institute Genomics Platform"/>
            <consortium name="The Broad Institute Genome Sequencing Center for Infectious Disease"/>
            <person name="Wu L."/>
            <person name="Ma J."/>
        </authorList>
    </citation>
    <scope>NUCLEOTIDE SEQUENCE [LARGE SCALE GENOMIC DNA]</scope>
    <source>
        <strain evidence="3 4">XZYJ18</strain>
    </source>
</reference>
<accession>A0ABD5Q0X6</accession>
<sequence length="125" mass="12764">MTNRPSARSAADAPPASPTPGPPESPDGYGDPTEFSYPGLWLSLGSLVLFVLAVTGFGRLMHALRGGTPVEFTVGPVGIGVVAALSVATIVVHELVRGAVYHLLGYRVKYGLALNVGAAYAAASS</sequence>
<keyword evidence="4" id="KW-1185">Reference proteome</keyword>
<keyword evidence="2" id="KW-1133">Transmembrane helix</keyword>
<comment type="caution">
    <text evidence="3">The sequence shown here is derived from an EMBL/GenBank/DDBJ whole genome shotgun (WGS) entry which is preliminary data.</text>
</comment>
<evidence type="ECO:0000313" key="3">
    <source>
        <dbReference type="EMBL" id="MFC4824174.1"/>
    </source>
</evidence>